<dbReference type="NCBIfam" id="TIGR03187">
    <property type="entry name" value="DGQHR"/>
    <property type="match status" value="1"/>
</dbReference>
<reference evidence="1" key="1">
    <citation type="submission" date="2020-08" db="EMBL/GenBank/DDBJ databases">
        <title>Ramlibacter sp. GTP1 16S ribosomal RNA gene genome sequencing and assembly.</title>
        <authorList>
            <person name="Kang M."/>
        </authorList>
    </citation>
    <scope>NUCLEOTIDE SEQUENCE</scope>
    <source>
        <strain evidence="1">GTP1</strain>
    </source>
</reference>
<dbReference type="EMBL" id="JACORU010000009">
    <property type="protein sequence ID" value="MBC5767228.1"/>
    <property type="molecule type" value="Genomic_DNA"/>
</dbReference>
<name>A0A923S4T3_9BURK</name>
<evidence type="ECO:0000313" key="2">
    <source>
        <dbReference type="Proteomes" id="UP000596827"/>
    </source>
</evidence>
<gene>
    <name evidence="1" type="ORF">H8R02_22365</name>
</gene>
<dbReference type="AlphaFoldDB" id="A0A923S4T3"/>
<keyword evidence="2" id="KW-1185">Reference proteome</keyword>
<dbReference type="InterPro" id="IPR017601">
    <property type="entry name" value="DGQHR-contain_dom"/>
</dbReference>
<dbReference type="RefSeq" id="WP_187083710.1">
    <property type="nucleotide sequence ID" value="NZ_JACORU010000009.1"/>
</dbReference>
<organism evidence="1 2">
    <name type="scientific">Ramlibacter albus</name>
    <dbReference type="NCBI Taxonomy" id="2079448"/>
    <lineage>
        <taxon>Bacteria</taxon>
        <taxon>Pseudomonadati</taxon>
        <taxon>Pseudomonadota</taxon>
        <taxon>Betaproteobacteria</taxon>
        <taxon>Burkholderiales</taxon>
        <taxon>Comamonadaceae</taxon>
        <taxon>Ramlibacter</taxon>
    </lineage>
</organism>
<sequence length="385" mass="43928">MTSNIEERPVGFTVPALMVRQPIGEFLIASMPSKRLCDITYFDVRRMLKERDVETYLGIQRPLNEKRVDELQQYVRTIDACFPTAVILAIESRCAEYDQKSGTLTLRNDPNPQDDLDPIFYRNIAKVLDGQHRIAGLIDYPENNFDVNVSIFIDIDIEDQAYIFSTVNLAQTKVNRSLAYDLAELAKTPSPQKTCHNIAVALDQTPASPLFHRIKRLGTATPGRNTELLTQATFVEALLPFITGNPTVDRDILKRGQRLEPPSQAEIEKHPFRPFFVGADDLKIADILFRYFCSVKQKWPVAWDADERGVILNRTNGFRALMRVLRQICRVLKPHKKLPQKDEFDRLFSRVKIRDEDFTVDNFKPGTSGESALYGQIVAEMGLSH</sequence>
<dbReference type="Proteomes" id="UP000596827">
    <property type="component" value="Unassembled WGS sequence"/>
</dbReference>
<protein>
    <submittedName>
        <fullName evidence="1">DGQHR domain-containing protein</fullName>
    </submittedName>
</protein>
<dbReference type="Pfam" id="PF14072">
    <property type="entry name" value="DndB"/>
    <property type="match status" value="1"/>
</dbReference>
<evidence type="ECO:0000313" key="1">
    <source>
        <dbReference type="EMBL" id="MBC5767228.1"/>
    </source>
</evidence>
<dbReference type="CDD" id="cd16413">
    <property type="entry name" value="DGQHR_domain"/>
    <property type="match status" value="1"/>
</dbReference>
<comment type="caution">
    <text evidence="1">The sequence shown here is derived from an EMBL/GenBank/DDBJ whole genome shotgun (WGS) entry which is preliminary data.</text>
</comment>
<accession>A0A923S4T3</accession>
<dbReference type="InterPro" id="IPR017642">
    <property type="entry name" value="DNA_S_mod_DndB"/>
</dbReference>
<proteinExistence type="predicted"/>